<dbReference type="CDD" id="cd06261">
    <property type="entry name" value="TM_PBP2"/>
    <property type="match status" value="1"/>
</dbReference>
<evidence type="ECO:0000256" key="3">
    <source>
        <dbReference type="ARBA" id="ARBA00022475"/>
    </source>
</evidence>
<feature type="transmembrane region" description="Helical" evidence="7">
    <location>
        <begin position="239"/>
        <end position="261"/>
    </location>
</feature>
<dbReference type="SUPFAM" id="SSF161098">
    <property type="entry name" value="MetI-like"/>
    <property type="match status" value="1"/>
</dbReference>
<feature type="domain" description="ABC transmembrane type-1" evidence="8">
    <location>
        <begin position="95"/>
        <end position="300"/>
    </location>
</feature>
<reference evidence="9 10" key="1">
    <citation type="submission" date="2019-04" db="EMBL/GenBank/DDBJ databases">
        <title>Cohnella sp. nov. isolated from preserved vegetables.</title>
        <authorList>
            <person name="Lin S.-Y."/>
            <person name="Hung M.-H."/>
            <person name="Young C.-C."/>
        </authorList>
    </citation>
    <scope>NUCLEOTIDE SEQUENCE [LARGE SCALE GENOMIC DNA]</scope>
    <source>
        <strain evidence="9 10">CC-MHH1044</strain>
    </source>
</reference>
<dbReference type="PANTHER" id="PTHR43163">
    <property type="entry name" value="DIPEPTIDE TRANSPORT SYSTEM PERMEASE PROTEIN DPPB-RELATED"/>
    <property type="match status" value="1"/>
</dbReference>
<keyword evidence="6 7" id="KW-0472">Membrane</keyword>
<dbReference type="Proteomes" id="UP000310636">
    <property type="component" value="Unassembled WGS sequence"/>
</dbReference>
<evidence type="ECO:0000256" key="4">
    <source>
        <dbReference type="ARBA" id="ARBA00022692"/>
    </source>
</evidence>
<proteinExistence type="inferred from homology"/>
<evidence type="ECO:0000256" key="5">
    <source>
        <dbReference type="ARBA" id="ARBA00022989"/>
    </source>
</evidence>
<dbReference type="RefSeq" id="WP_136372830.1">
    <property type="nucleotide sequence ID" value="NZ_SSOB01000044.1"/>
</dbReference>
<feature type="transmembrane region" description="Helical" evidence="7">
    <location>
        <begin position="134"/>
        <end position="162"/>
    </location>
</feature>
<dbReference type="InterPro" id="IPR000515">
    <property type="entry name" value="MetI-like"/>
</dbReference>
<comment type="subcellular location">
    <subcellularLocation>
        <location evidence="1 7">Cell membrane</location>
        <topology evidence="1 7">Multi-pass membrane protein</topology>
    </subcellularLocation>
</comment>
<evidence type="ECO:0000256" key="2">
    <source>
        <dbReference type="ARBA" id="ARBA00022448"/>
    </source>
</evidence>
<keyword evidence="2 7" id="KW-0813">Transport</keyword>
<protein>
    <submittedName>
        <fullName evidence="9">ABC transporter permease</fullName>
    </submittedName>
</protein>
<dbReference type="GO" id="GO:0071916">
    <property type="term" value="F:dipeptide transmembrane transporter activity"/>
    <property type="evidence" value="ECO:0007669"/>
    <property type="project" value="TreeGrafter"/>
</dbReference>
<dbReference type="Pfam" id="PF00528">
    <property type="entry name" value="BPD_transp_1"/>
    <property type="match status" value="1"/>
</dbReference>
<keyword evidence="3" id="KW-1003">Cell membrane</keyword>
<comment type="caution">
    <text evidence="9">The sequence shown here is derived from an EMBL/GenBank/DDBJ whole genome shotgun (WGS) entry which is preliminary data.</text>
</comment>
<feature type="transmembrane region" description="Helical" evidence="7">
    <location>
        <begin position="99"/>
        <end position="122"/>
    </location>
</feature>
<dbReference type="PROSITE" id="PS50928">
    <property type="entry name" value="ABC_TM1"/>
    <property type="match status" value="1"/>
</dbReference>
<dbReference type="AlphaFoldDB" id="A0A4S4BJA3"/>
<comment type="similarity">
    <text evidence="7">Belongs to the binding-protein-dependent transport system permease family.</text>
</comment>
<keyword evidence="5 7" id="KW-1133">Transmembrane helix</keyword>
<dbReference type="Pfam" id="PF19300">
    <property type="entry name" value="BPD_transp_1_N"/>
    <property type="match status" value="1"/>
</dbReference>
<keyword evidence="4 7" id="KW-0812">Transmembrane</keyword>
<gene>
    <name evidence="9" type="ORF">E6C55_26395</name>
</gene>
<sequence>MASFVLKRLALMIPTLLGVSIIVFLMLKIVPGDPVNSIVAPDASEAERAVVRTQLGLDKPIVAQYGIWLGRVVQGNLGDSVTRRLPVTELLLPALKNTVILTAASAAAAFVIALVIGVYSAYRPASRIAALFNGLSLASIGLPNFWVALILIGIFSVTLGWLPSSGMSTVGGGGGGDLIKHLILPTAATALSSVGVLTRMVRSTVAGILQQDHIFALQAKGVRRTTILAHVLRNGMPTILNVTGLQFGALLASSVLVETVFSWPGIGQVIYQAIGQRDFPVVQAGVLVIAVAFVLLNLLVDAIHAAMDPRVRHA</sequence>
<dbReference type="OrthoDB" id="24153at2"/>
<dbReference type="InterPro" id="IPR045621">
    <property type="entry name" value="BPD_transp_1_N"/>
</dbReference>
<evidence type="ECO:0000256" key="7">
    <source>
        <dbReference type="RuleBase" id="RU363032"/>
    </source>
</evidence>
<dbReference type="EMBL" id="SSOB01000044">
    <property type="protein sequence ID" value="THF74156.1"/>
    <property type="molecule type" value="Genomic_DNA"/>
</dbReference>
<dbReference type="Gene3D" id="1.10.3720.10">
    <property type="entry name" value="MetI-like"/>
    <property type="match status" value="1"/>
</dbReference>
<dbReference type="PANTHER" id="PTHR43163:SF6">
    <property type="entry name" value="DIPEPTIDE TRANSPORT SYSTEM PERMEASE PROTEIN DPPB-RELATED"/>
    <property type="match status" value="1"/>
</dbReference>
<feature type="transmembrane region" description="Helical" evidence="7">
    <location>
        <begin position="9"/>
        <end position="27"/>
    </location>
</feature>
<evidence type="ECO:0000256" key="1">
    <source>
        <dbReference type="ARBA" id="ARBA00004651"/>
    </source>
</evidence>
<dbReference type="InterPro" id="IPR035906">
    <property type="entry name" value="MetI-like_sf"/>
</dbReference>
<organism evidence="9 10">
    <name type="scientific">Cohnella fermenti</name>
    <dbReference type="NCBI Taxonomy" id="2565925"/>
    <lineage>
        <taxon>Bacteria</taxon>
        <taxon>Bacillati</taxon>
        <taxon>Bacillota</taxon>
        <taxon>Bacilli</taxon>
        <taxon>Bacillales</taxon>
        <taxon>Paenibacillaceae</taxon>
        <taxon>Cohnella</taxon>
    </lineage>
</organism>
<feature type="transmembrane region" description="Helical" evidence="7">
    <location>
        <begin position="281"/>
        <end position="300"/>
    </location>
</feature>
<feature type="transmembrane region" description="Helical" evidence="7">
    <location>
        <begin position="182"/>
        <end position="201"/>
    </location>
</feature>
<keyword evidence="10" id="KW-1185">Reference proteome</keyword>
<evidence type="ECO:0000259" key="8">
    <source>
        <dbReference type="PROSITE" id="PS50928"/>
    </source>
</evidence>
<evidence type="ECO:0000313" key="9">
    <source>
        <dbReference type="EMBL" id="THF74156.1"/>
    </source>
</evidence>
<name>A0A4S4BJA3_9BACL</name>
<accession>A0A4S4BJA3</accession>
<evidence type="ECO:0000313" key="10">
    <source>
        <dbReference type="Proteomes" id="UP000310636"/>
    </source>
</evidence>
<dbReference type="GO" id="GO:0005886">
    <property type="term" value="C:plasma membrane"/>
    <property type="evidence" value="ECO:0007669"/>
    <property type="project" value="UniProtKB-SubCell"/>
</dbReference>
<evidence type="ECO:0000256" key="6">
    <source>
        <dbReference type="ARBA" id="ARBA00023136"/>
    </source>
</evidence>